<organism evidence="1 2">
    <name type="scientific">Didymella heteroderae</name>
    <dbReference type="NCBI Taxonomy" id="1769908"/>
    <lineage>
        <taxon>Eukaryota</taxon>
        <taxon>Fungi</taxon>
        <taxon>Dikarya</taxon>
        <taxon>Ascomycota</taxon>
        <taxon>Pezizomycotina</taxon>
        <taxon>Dothideomycetes</taxon>
        <taxon>Pleosporomycetidae</taxon>
        <taxon>Pleosporales</taxon>
        <taxon>Pleosporineae</taxon>
        <taxon>Didymellaceae</taxon>
        <taxon>Didymella</taxon>
    </lineage>
</organism>
<evidence type="ECO:0008006" key="3">
    <source>
        <dbReference type="Google" id="ProtNLM"/>
    </source>
</evidence>
<reference evidence="1" key="1">
    <citation type="submission" date="2019-04" db="EMBL/GenBank/DDBJ databases">
        <title>Sequencing of skin fungus with MAO and IRED activity.</title>
        <authorList>
            <person name="Marsaioli A.J."/>
            <person name="Bonatto J.M.C."/>
            <person name="Reis Junior O."/>
        </authorList>
    </citation>
    <scope>NUCLEOTIDE SEQUENCE</scope>
    <source>
        <strain evidence="1">28M1</strain>
    </source>
</reference>
<dbReference type="AlphaFoldDB" id="A0A9P4WS28"/>
<keyword evidence="2" id="KW-1185">Reference proteome</keyword>
<dbReference type="Proteomes" id="UP000758155">
    <property type="component" value="Unassembled WGS sequence"/>
</dbReference>
<protein>
    <recommendedName>
        <fullName evidence="3">ER-bound oxygenase mpaB/mpaB'/Rubber oxygenase catalytic domain-containing protein</fullName>
    </recommendedName>
</protein>
<sequence>MMQHEPNLRPLAADKPYKWIRQEIEKSDPYTEYEKIFRLSVEYAGDSAFMNNMMYALTFSNFIPNEWGSEVVWRQDGGRVLHSPTDRMYETLLHNSTWWFYGPHHPKTLESITIINKRHQYRAKQYPGAFAHPVDYTYVLCFSAALNHRFRLRLGLSGFNEKQKVAAHLCLKEFTRLFLVEQPGQSEKEWVPLSTVATFPSSFDSIIAFCEDVENNHMEVTDAGHMVAEALFDHFAYSHFPPFLRHLGRAIPIALSLPQLLAAHRIKPVNPVLARIIIFVVGTFIWIMETLMPDPKIAARERMEARIRSTKVQDREERKLVDKGFPKVFRENHRGAEAMCPFRLNEKTA</sequence>
<dbReference type="EMBL" id="SWKV01000029">
    <property type="protein sequence ID" value="KAF3039741.1"/>
    <property type="molecule type" value="Genomic_DNA"/>
</dbReference>
<evidence type="ECO:0000313" key="1">
    <source>
        <dbReference type="EMBL" id="KAF3039741.1"/>
    </source>
</evidence>
<accession>A0A9P4WS28</accession>
<dbReference type="OrthoDB" id="2821871at2759"/>
<evidence type="ECO:0000313" key="2">
    <source>
        <dbReference type="Proteomes" id="UP000758155"/>
    </source>
</evidence>
<comment type="caution">
    <text evidence="1">The sequence shown here is derived from an EMBL/GenBank/DDBJ whole genome shotgun (WGS) entry which is preliminary data.</text>
</comment>
<proteinExistence type="predicted"/>
<gene>
    <name evidence="1" type="ORF">E8E12_006663</name>
</gene>
<name>A0A9P4WS28_9PLEO</name>